<evidence type="ECO:0000313" key="10">
    <source>
        <dbReference type="Proteomes" id="UP000223527"/>
    </source>
</evidence>
<dbReference type="InterPro" id="IPR045865">
    <property type="entry name" value="ACT-like_dom_sf"/>
</dbReference>
<dbReference type="SUPFAM" id="SSF52540">
    <property type="entry name" value="P-loop containing nucleoside triphosphate hydrolases"/>
    <property type="match status" value="1"/>
</dbReference>
<keyword evidence="2" id="KW-1003">Cell membrane</keyword>
<dbReference type="GO" id="GO:0005524">
    <property type="term" value="F:ATP binding"/>
    <property type="evidence" value="ECO:0007669"/>
    <property type="project" value="UniProtKB-KW"/>
</dbReference>
<dbReference type="PROSITE" id="PS00211">
    <property type="entry name" value="ABC_TRANSPORTER_1"/>
    <property type="match status" value="1"/>
</dbReference>
<dbReference type="SMART" id="SM00930">
    <property type="entry name" value="NIL"/>
    <property type="match status" value="1"/>
</dbReference>
<protein>
    <submittedName>
        <fullName evidence="9">Phosphate ABC transporter ATP-binding protein</fullName>
    </submittedName>
</protein>
<evidence type="ECO:0000256" key="1">
    <source>
        <dbReference type="ARBA" id="ARBA00022448"/>
    </source>
</evidence>
<organism evidence="9 10">
    <name type="scientific">Teichococcus rhizosphaerae</name>
    <dbReference type="NCBI Taxonomy" id="1335062"/>
    <lineage>
        <taxon>Bacteria</taxon>
        <taxon>Pseudomonadati</taxon>
        <taxon>Pseudomonadota</taxon>
        <taxon>Alphaproteobacteria</taxon>
        <taxon>Acetobacterales</taxon>
        <taxon>Roseomonadaceae</taxon>
        <taxon>Roseomonas</taxon>
    </lineage>
</organism>
<dbReference type="InterPro" id="IPR003439">
    <property type="entry name" value="ABC_transporter-like_ATP-bd"/>
</dbReference>
<dbReference type="GO" id="GO:0006865">
    <property type="term" value="P:amino acid transport"/>
    <property type="evidence" value="ECO:0007669"/>
    <property type="project" value="UniProtKB-KW"/>
</dbReference>
<dbReference type="Pfam" id="PF00005">
    <property type="entry name" value="ABC_tran"/>
    <property type="match status" value="1"/>
</dbReference>
<dbReference type="RefSeq" id="WP_099093893.1">
    <property type="nucleotide sequence ID" value="NZ_PDNU01000002.1"/>
</dbReference>
<dbReference type="Gene3D" id="3.30.70.260">
    <property type="match status" value="1"/>
</dbReference>
<comment type="caution">
    <text evidence="9">The sequence shown here is derived from an EMBL/GenBank/DDBJ whole genome shotgun (WGS) entry which is preliminary data.</text>
</comment>
<evidence type="ECO:0000256" key="5">
    <source>
        <dbReference type="ARBA" id="ARBA00022967"/>
    </source>
</evidence>
<evidence type="ECO:0000256" key="2">
    <source>
        <dbReference type="ARBA" id="ARBA00022475"/>
    </source>
</evidence>
<dbReference type="AlphaFoldDB" id="A0A2C7A9F4"/>
<dbReference type="PANTHER" id="PTHR43166:SF30">
    <property type="entry name" value="METHIONINE IMPORT ATP-BINDING PROTEIN METN"/>
    <property type="match status" value="1"/>
</dbReference>
<dbReference type="Gene3D" id="3.40.50.300">
    <property type="entry name" value="P-loop containing nucleotide triphosphate hydrolases"/>
    <property type="match status" value="1"/>
</dbReference>
<evidence type="ECO:0000256" key="7">
    <source>
        <dbReference type="ARBA" id="ARBA00023136"/>
    </source>
</evidence>
<dbReference type="PROSITE" id="PS50893">
    <property type="entry name" value="ABC_TRANSPORTER_2"/>
    <property type="match status" value="1"/>
</dbReference>
<evidence type="ECO:0000313" key="9">
    <source>
        <dbReference type="EMBL" id="PHK96748.1"/>
    </source>
</evidence>
<dbReference type="PANTHER" id="PTHR43166">
    <property type="entry name" value="AMINO ACID IMPORT ATP-BINDING PROTEIN"/>
    <property type="match status" value="1"/>
</dbReference>
<dbReference type="GO" id="GO:0016887">
    <property type="term" value="F:ATP hydrolysis activity"/>
    <property type="evidence" value="ECO:0007669"/>
    <property type="project" value="InterPro"/>
</dbReference>
<dbReference type="InterPro" id="IPR027417">
    <property type="entry name" value="P-loop_NTPase"/>
</dbReference>
<dbReference type="Proteomes" id="UP000223527">
    <property type="component" value="Unassembled WGS sequence"/>
</dbReference>
<reference evidence="9 10" key="1">
    <citation type="submission" date="2017-10" db="EMBL/GenBank/DDBJ databases">
        <authorList>
            <person name="Banno H."/>
            <person name="Chua N.-H."/>
        </authorList>
    </citation>
    <scope>NUCLEOTIDE SEQUENCE [LARGE SCALE GENOMIC DNA]</scope>
    <source>
        <strain evidence="9 10">YW11</strain>
    </source>
</reference>
<dbReference type="OrthoDB" id="9802264at2"/>
<evidence type="ECO:0000256" key="6">
    <source>
        <dbReference type="ARBA" id="ARBA00022970"/>
    </source>
</evidence>
<dbReference type="InterPro" id="IPR018449">
    <property type="entry name" value="NIL_domain"/>
</dbReference>
<name>A0A2C7A9F4_9PROT</name>
<evidence type="ECO:0000256" key="4">
    <source>
        <dbReference type="ARBA" id="ARBA00022840"/>
    </source>
</evidence>
<proteinExistence type="predicted"/>
<evidence type="ECO:0000259" key="8">
    <source>
        <dbReference type="PROSITE" id="PS50893"/>
    </source>
</evidence>
<keyword evidence="10" id="KW-1185">Reference proteome</keyword>
<dbReference type="Pfam" id="PF09383">
    <property type="entry name" value="NIL"/>
    <property type="match status" value="1"/>
</dbReference>
<keyword evidence="1" id="KW-0813">Transport</keyword>
<sequence length="382" mass="40526">MPVSAAASASPPAPHEAAAPAAAPAAALAAIALRDLRRHFAGRGGVATKALDGVSLDVAAGEIFGIVGRSGAGKSTLIRCVNLLERPDSGEVRVLGEELLDLDGAALRDRRRRIGMVFQHFNLLSSRTVADNVGFPLEVAGVPRAERETRIREALALVGLADKAGAYPAQLSGGQKQRVGIARALAPRPRILLCDEATSALDPETTQEILALIKRLRDQLDLTVLLITHEMAVVKEICDRVAVMERGQVIETGRVFDVFTQPRHPTTRRFIADTIGHFIPPGTVARLPAPRPGEERRLLQVLFAGPNSTRAVISEASRRFALDLDIISGRIDEIAGEPFGLMALAAYGAPAQIDATTAWFAELGLTVTPVADPAAQTKAEAA</sequence>
<dbReference type="InterPro" id="IPR003593">
    <property type="entry name" value="AAA+_ATPase"/>
</dbReference>
<dbReference type="SUPFAM" id="SSF55021">
    <property type="entry name" value="ACT-like"/>
    <property type="match status" value="1"/>
</dbReference>
<dbReference type="InterPro" id="IPR017871">
    <property type="entry name" value="ABC_transporter-like_CS"/>
</dbReference>
<gene>
    <name evidence="9" type="ORF">CR162_02280</name>
</gene>
<dbReference type="CDD" id="cd03258">
    <property type="entry name" value="ABC_MetN_methionine_transporter"/>
    <property type="match status" value="1"/>
</dbReference>
<dbReference type="SMART" id="SM00382">
    <property type="entry name" value="AAA"/>
    <property type="match status" value="1"/>
</dbReference>
<feature type="domain" description="ABC transporter" evidence="8">
    <location>
        <begin position="31"/>
        <end position="271"/>
    </location>
</feature>
<keyword evidence="6" id="KW-0029">Amino-acid transport</keyword>
<evidence type="ECO:0000256" key="3">
    <source>
        <dbReference type="ARBA" id="ARBA00022741"/>
    </source>
</evidence>
<dbReference type="EMBL" id="PDNU01000002">
    <property type="protein sequence ID" value="PHK96748.1"/>
    <property type="molecule type" value="Genomic_DNA"/>
</dbReference>
<keyword evidence="4 9" id="KW-0067">ATP-binding</keyword>
<keyword evidence="3" id="KW-0547">Nucleotide-binding</keyword>
<dbReference type="InterPro" id="IPR041701">
    <property type="entry name" value="MetN_ABC"/>
</dbReference>
<dbReference type="InterPro" id="IPR050086">
    <property type="entry name" value="MetN_ABC_transporter-like"/>
</dbReference>
<accession>A0A2C7A9F4</accession>
<keyword evidence="5" id="KW-1278">Translocase</keyword>
<keyword evidence="7" id="KW-0472">Membrane</keyword>